<dbReference type="Proteomes" id="UP000195152">
    <property type="component" value="Unassembled WGS sequence"/>
</dbReference>
<name>A0A242WA01_BACTU</name>
<dbReference type="AlphaFoldDB" id="A0A242WA01"/>
<reference evidence="1 2" key="1">
    <citation type="submission" date="2016-10" db="EMBL/GenBank/DDBJ databases">
        <title>Comparative genomics of Bacillus thuringiensis reveals a path to pathogens against multiple invertebrate hosts.</title>
        <authorList>
            <person name="Zheng J."/>
            <person name="Gao Q."/>
            <person name="Liu H."/>
            <person name="Peng D."/>
            <person name="Ruan L."/>
            <person name="Sun M."/>
        </authorList>
    </citation>
    <scope>NUCLEOTIDE SEQUENCE [LARGE SCALE GENOMIC DNA]</scope>
    <source>
        <strain evidence="1">BGSC 4AC1</strain>
    </source>
</reference>
<comment type="caution">
    <text evidence="1">The sequence shown here is derived from an EMBL/GenBank/DDBJ whole genome shotgun (WGS) entry which is preliminary data.</text>
</comment>
<accession>A0A242WA01</accession>
<gene>
    <name evidence="1" type="ORF">BK699_09610</name>
</gene>
<protein>
    <submittedName>
        <fullName evidence="1">Uncharacterized protein</fullName>
    </submittedName>
</protein>
<proteinExistence type="predicted"/>
<organism evidence="1 2">
    <name type="scientific">Bacillus thuringiensis serovar mexicanensis</name>
    <dbReference type="NCBI Taxonomy" id="180868"/>
    <lineage>
        <taxon>Bacteria</taxon>
        <taxon>Bacillati</taxon>
        <taxon>Bacillota</taxon>
        <taxon>Bacilli</taxon>
        <taxon>Bacillales</taxon>
        <taxon>Bacillaceae</taxon>
        <taxon>Bacillus</taxon>
        <taxon>Bacillus cereus group</taxon>
    </lineage>
</organism>
<sequence length="141" mass="16077">MLKQEPIVDLIHEIDTEDIIVATSYLVDLPSLIYPYEDSDNVCLKVNKKELMKVLEVGKAYLNGVSTLTLAINELYQLQDYMRVDLAPEQTLRPTKRLVNCIGIAFNDKNLIMDSDIISNKSFKDLLHSKTIESIYVLLSK</sequence>
<dbReference type="RefSeq" id="WP_000917610.1">
    <property type="nucleotide sequence ID" value="NZ_NFCF01000063.1"/>
</dbReference>
<evidence type="ECO:0000313" key="1">
    <source>
        <dbReference type="EMBL" id="OTW50796.1"/>
    </source>
</evidence>
<evidence type="ECO:0000313" key="2">
    <source>
        <dbReference type="Proteomes" id="UP000195152"/>
    </source>
</evidence>
<dbReference type="EMBL" id="NFCF01000063">
    <property type="protein sequence ID" value="OTW50796.1"/>
    <property type="molecule type" value="Genomic_DNA"/>
</dbReference>